<dbReference type="InterPro" id="IPR011598">
    <property type="entry name" value="bHLH_dom"/>
</dbReference>
<evidence type="ECO:0000313" key="9">
    <source>
        <dbReference type="Proteomes" id="UP001222027"/>
    </source>
</evidence>
<dbReference type="CDD" id="cd18919">
    <property type="entry name" value="bHLH_AtBPE_like"/>
    <property type="match status" value="1"/>
</dbReference>
<keyword evidence="9" id="KW-1185">Reference proteome</keyword>
<protein>
    <recommendedName>
        <fullName evidence="7">BHLH domain-containing protein</fullName>
    </recommendedName>
</protein>
<gene>
    <name evidence="8" type="ORF">OPV22_031793</name>
</gene>
<dbReference type="GO" id="GO:0005634">
    <property type="term" value="C:nucleus"/>
    <property type="evidence" value="ECO:0007669"/>
    <property type="project" value="UniProtKB-SubCell"/>
</dbReference>
<dbReference type="AlphaFoldDB" id="A0AAV8PLI0"/>
<evidence type="ECO:0000256" key="2">
    <source>
        <dbReference type="ARBA" id="ARBA00005510"/>
    </source>
</evidence>
<evidence type="ECO:0000259" key="7">
    <source>
        <dbReference type="PROSITE" id="PS50888"/>
    </source>
</evidence>
<evidence type="ECO:0000313" key="8">
    <source>
        <dbReference type="EMBL" id="KAJ8458867.1"/>
    </source>
</evidence>
<dbReference type="EMBL" id="JAQQAF010000009">
    <property type="protein sequence ID" value="KAJ8458867.1"/>
    <property type="molecule type" value="Genomic_DNA"/>
</dbReference>
<dbReference type="SUPFAM" id="SSF47459">
    <property type="entry name" value="HLH, helix-loop-helix DNA-binding domain"/>
    <property type="match status" value="1"/>
</dbReference>
<dbReference type="Pfam" id="PF00010">
    <property type="entry name" value="HLH"/>
    <property type="match status" value="1"/>
</dbReference>
<dbReference type="GO" id="GO:0046983">
    <property type="term" value="F:protein dimerization activity"/>
    <property type="evidence" value="ECO:0007669"/>
    <property type="project" value="InterPro"/>
</dbReference>
<feature type="domain" description="BHLH" evidence="7">
    <location>
        <begin position="173"/>
        <end position="223"/>
    </location>
</feature>
<dbReference type="Gene3D" id="4.10.280.10">
    <property type="entry name" value="Helix-loop-helix DNA-binding domain"/>
    <property type="match status" value="1"/>
</dbReference>
<dbReference type="PANTHER" id="PTHR12565">
    <property type="entry name" value="STEROL REGULATORY ELEMENT-BINDING PROTEIN"/>
    <property type="match status" value="1"/>
</dbReference>
<name>A0AAV8PLI0_ENSVE</name>
<dbReference type="GO" id="GO:0003700">
    <property type="term" value="F:DNA-binding transcription factor activity"/>
    <property type="evidence" value="ECO:0007669"/>
    <property type="project" value="TreeGrafter"/>
</dbReference>
<dbReference type="InterPro" id="IPR024097">
    <property type="entry name" value="bHLH_ZIP_TF"/>
</dbReference>
<comment type="caution">
    <text evidence="8">The sequence shown here is derived from an EMBL/GenBank/DDBJ whole genome shotgun (WGS) entry which is preliminary data.</text>
</comment>
<dbReference type="FunFam" id="4.10.280.10:FF:000002">
    <property type="entry name" value="Basic helix-loop-helix transcription factor"/>
    <property type="match status" value="1"/>
</dbReference>
<sequence>MYRNEASALENAAEDFIVTDWVPFSSLDQNVWLKETAGVFSHGGVPETIEIGGSHDGTEQIARCSSFGTEKLPDMLGSIQTPAAASSEHQTRSRCTQKRRKEMSQNANAEWHKDVPADIVNSATEKDESKEYDCEQNADANSYNLDAKLAEQSHRIVGVTKQDHVRARAKPGQATNSHSLAERVRRERISERMRFLQNLVPGCSKITGKAVMLDEIINYVKSLQQQVELLSMKLAAIHPEINLNVEQGLLKDVLHSKPASPATPGYCSRLSTYHSHLDGPSGGGSTPTGMIYPLAHNSGTSISQIPSMAQAASILWDAELHNVSPYASRTQKINGVHPNTAVGSQGFANHSAE</sequence>
<comment type="subcellular location">
    <subcellularLocation>
        <location evidence="1">Nucleus</location>
    </subcellularLocation>
</comment>
<proteinExistence type="inferred from homology"/>
<organism evidence="8 9">
    <name type="scientific">Ensete ventricosum</name>
    <name type="common">Abyssinian banana</name>
    <name type="synonym">Musa ensete</name>
    <dbReference type="NCBI Taxonomy" id="4639"/>
    <lineage>
        <taxon>Eukaryota</taxon>
        <taxon>Viridiplantae</taxon>
        <taxon>Streptophyta</taxon>
        <taxon>Embryophyta</taxon>
        <taxon>Tracheophyta</taxon>
        <taxon>Spermatophyta</taxon>
        <taxon>Magnoliopsida</taxon>
        <taxon>Liliopsida</taxon>
        <taxon>Zingiberales</taxon>
        <taxon>Musaceae</taxon>
        <taxon>Ensete</taxon>
    </lineage>
</organism>
<evidence type="ECO:0000256" key="1">
    <source>
        <dbReference type="ARBA" id="ARBA00004123"/>
    </source>
</evidence>
<keyword evidence="5" id="KW-0539">Nucleus</keyword>
<dbReference type="Proteomes" id="UP001222027">
    <property type="component" value="Unassembled WGS sequence"/>
</dbReference>
<evidence type="ECO:0000256" key="6">
    <source>
        <dbReference type="SAM" id="MobiDB-lite"/>
    </source>
</evidence>
<comment type="similarity">
    <text evidence="2">Belongs to the bHLH protein family.</text>
</comment>
<dbReference type="InterPro" id="IPR036638">
    <property type="entry name" value="HLH_DNA-bd_sf"/>
</dbReference>
<reference evidence="8 9" key="1">
    <citation type="submission" date="2022-12" db="EMBL/GenBank/DDBJ databases">
        <title>Chromosome-scale assembly of the Ensete ventricosum genome.</title>
        <authorList>
            <person name="Dussert Y."/>
            <person name="Stocks J."/>
            <person name="Wendawek A."/>
            <person name="Woldeyes F."/>
            <person name="Nichols R.A."/>
            <person name="Borrell J.S."/>
        </authorList>
    </citation>
    <scope>NUCLEOTIDE SEQUENCE [LARGE SCALE GENOMIC DNA]</scope>
    <source>
        <strain evidence="9">cv. Maze</strain>
        <tissue evidence="8">Seeds</tissue>
    </source>
</reference>
<dbReference type="SMART" id="SM00353">
    <property type="entry name" value="HLH"/>
    <property type="match status" value="1"/>
</dbReference>
<dbReference type="PROSITE" id="PS50888">
    <property type="entry name" value="BHLH"/>
    <property type="match status" value="1"/>
</dbReference>
<keyword evidence="4" id="KW-0804">Transcription</keyword>
<evidence type="ECO:0000256" key="4">
    <source>
        <dbReference type="ARBA" id="ARBA00023163"/>
    </source>
</evidence>
<accession>A0AAV8PLI0</accession>
<keyword evidence="3" id="KW-0805">Transcription regulation</keyword>
<evidence type="ECO:0000256" key="5">
    <source>
        <dbReference type="ARBA" id="ARBA00023242"/>
    </source>
</evidence>
<dbReference type="PANTHER" id="PTHR12565:SF312">
    <property type="entry name" value="TRANSCRIPTION FACTOR BHLH74"/>
    <property type="match status" value="1"/>
</dbReference>
<feature type="region of interest" description="Disordered" evidence="6">
    <location>
        <begin position="81"/>
        <end position="114"/>
    </location>
</feature>
<evidence type="ECO:0000256" key="3">
    <source>
        <dbReference type="ARBA" id="ARBA00023015"/>
    </source>
</evidence>